<comment type="cofactor">
    <cofactor evidence="1">
        <name>pantetheine 4'-phosphate</name>
        <dbReference type="ChEBI" id="CHEBI:47942"/>
    </cofactor>
</comment>
<protein>
    <submittedName>
        <fullName evidence="6">Amino acid adenylation domain-containing protein</fullName>
    </submittedName>
</protein>
<dbReference type="PANTHER" id="PTHR45527">
    <property type="entry name" value="NONRIBOSOMAL PEPTIDE SYNTHETASE"/>
    <property type="match status" value="1"/>
</dbReference>
<feature type="region of interest" description="Disordered" evidence="4">
    <location>
        <begin position="585"/>
        <end position="604"/>
    </location>
</feature>
<dbReference type="PROSITE" id="PS50075">
    <property type="entry name" value="CARRIER"/>
    <property type="match status" value="1"/>
</dbReference>
<dbReference type="Pfam" id="PF00550">
    <property type="entry name" value="PP-binding"/>
    <property type="match status" value="1"/>
</dbReference>
<dbReference type="InterPro" id="IPR045851">
    <property type="entry name" value="AMP-bd_C_sf"/>
</dbReference>
<dbReference type="InterPro" id="IPR020845">
    <property type="entry name" value="AMP-binding_CS"/>
</dbReference>
<dbReference type="InterPro" id="IPR009081">
    <property type="entry name" value="PP-bd_ACP"/>
</dbReference>
<dbReference type="Pfam" id="PF00668">
    <property type="entry name" value="Condensation"/>
    <property type="match status" value="1"/>
</dbReference>
<dbReference type="InterPro" id="IPR023213">
    <property type="entry name" value="CAT-like_dom_sf"/>
</dbReference>
<keyword evidence="7" id="KW-1185">Reference proteome</keyword>
<dbReference type="Proteomes" id="UP001596413">
    <property type="component" value="Unassembled WGS sequence"/>
</dbReference>
<dbReference type="RefSeq" id="WP_386415541.1">
    <property type="nucleotide sequence ID" value="NZ_JBHSZO010000023.1"/>
</dbReference>
<evidence type="ECO:0000256" key="1">
    <source>
        <dbReference type="ARBA" id="ARBA00001957"/>
    </source>
</evidence>
<sequence length="1056" mass="114249">MELTEEEFAVPASYSQRRLWFLEQMEGGGAAWNIQAVLRLRGVLDPELLRSAVNAVVRRHEALRTTFTAQDGDPLQVVRAWSGIELETVSCDGGGDPAAAADTWLSQAWQRPFDIEAGPLFRAALLRLGEQEHRLALGLHHLIADGWSLQILYREVVENYRRLRNGEQPLGEDLPIQYPDFAVWERENLTPQTLEPSMEVWRQRLKGAGDGTELPADRPRSADTAARGAMLLAALPGDLVEDIRAYAAKRGVTVFMVLLAAFDTLLHRYSGRTDVMVGVPVANRAQPGLDELVGCFVNTLVMRGDLDGDPTFEELLARVREVSLEAIEHQEVPLEWLVEELRPHRDRDRQPFFQTVLHLAEVSLGSVRLDGLDVDVVRMDTQAPGVDLALTLVPTDSGLAAAWEYDTALFDAESIERMQVHFRTLLEAAVADPGLRLSELPMLGEAEHGALVAPGPAATADPPLLHEVFARWARERPDATAVKSAGETLTYAQTDARAEHLAARLRAHGIRPDHRVAVCLPRTTDWIVAILAVLKAGGAYVPLDPQYPTPRLQYMLTDSHATALIGTGTTAHHLAHTTHTPLIPPHTDTDHPPHTPTHTPTPTPDNLAYVIYTSGSTGHPKGVQITHASLAAVLAAQRARLPHGPEDTVLQFCSPSFDASVFELALAVGAGASLALGSPDELVPGEPLAALMRRHRVTSWTAPPSAIAAMGEAEVPSLRVVIGAGEVLTAGTVRHWLGQARCFNLYGPTEATIWSTGHEVRTPDADGPLPIGTPIPGCSALVLDAHLRPVPVNVVGELYVGGVGTARCYLGRPGLTAERFVPDPWSREPGGRLYRTGDLARRRSDGELVFAGRADDQVKIRGFRVEPGEVESALTAHPSVRECAVVAREDSLGAVGLTACVVREPARPAVAAEELRAHLEGRLPAHFRPASYLFLDSLPFTSNGKADRAALAALLAEAGDGGESAGADYEAPRTPLEEIIADIWREVLDVPRIGVRDDFFERGGHSLLAAQVIARLKAASGVNVSIRLLFEHRVLADLAEAVMELALGEEQQGGGL</sequence>
<dbReference type="CDD" id="cd05930">
    <property type="entry name" value="A_NRPS"/>
    <property type="match status" value="1"/>
</dbReference>
<evidence type="ECO:0000256" key="2">
    <source>
        <dbReference type="ARBA" id="ARBA00022450"/>
    </source>
</evidence>
<keyword evidence="3" id="KW-0597">Phosphoprotein</keyword>
<dbReference type="Pfam" id="PF13193">
    <property type="entry name" value="AMP-binding_C"/>
    <property type="match status" value="1"/>
</dbReference>
<dbReference type="SUPFAM" id="SSF52777">
    <property type="entry name" value="CoA-dependent acyltransferases"/>
    <property type="match status" value="2"/>
</dbReference>
<dbReference type="Gene3D" id="3.40.50.12780">
    <property type="entry name" value="N-terminal domain of ligase-like"/>
    <property type="match status" value="1"/>
</dbReference>
<evidence type="ECO:0000313" key="7">
    <source>
        <dbReference type="Proteomes" id="UP001596413"/>
    </source>
</evidence>
<dbReference type="Gene3D" id="3.30.559.10">
    <property type="entry name" value="Chloramphenicol acetyltransferase-like domain"/>
    <property type="match status" value="1"/>
</dbReference>
<evidence type="ECO:0000313" key="6">
    <source>
        <dbReference type="EMBL" id="MFC7219622.1"/>
    </source>
</evidence>
<dbReference type="EMBL" id="JBHSZO010000023">
    <property type="protein sequence ID" value="MFC7219622.1"/>
    <property type="molecule type" value="Genomic_DNA"/>
</dbReference>
<dbReference type="NCBIfam" id="TIGR01733">
    <property type="entry name" value="AA-adenyl-dom"/>
    <property type="match status" value="1"/>
</dbReference>
<dbReference type="PROSITE" id="PS00455">
    <property type="entry name" value="AMP_BINDING"/>
    <property type="match status" value="1"/>
</dbReference>
<dbReference type="Gene3D" id="3.30.300.30">
    <property type="match status" value="1"/>
</dbReference>
<dbReference type="InterPro" id="IPR025110">
    <property type="entry name" value="AMP-bd_C"/>
</dbReference>
<dbReference type="InterPro" id="IPR010071">
    <property type="entry name" value="AA_adenyl_dom"/>
</dbReference>
<feature type="domain" description="Carrier" evidence="5">
    <location>
        <begin position="971"/>
        <end position="1046"/>
    </location>
</feature>
<proteinExistence type="predicted"/>
<reference evidence="7" key="1">
    <citation type="journal article" date="2019" name="Int. J. Syst. Evol. Microbiol.">
        <title>The Global Catalogue of Microorganisms (GCM) 10K type strain sequencing project: providing services to taxonomists for standard genome sequencing and annotation.</title>
        <authorList>
            <consortium name="The Broad Institute Genomics Platform"/>
            <consortium name="The Broad Institute Genome Sequencing Center for Infectious Disease"/>
            <person name="Wu L."/>
            <person name="Ma J."/>
        </authorList>
    </citation>
    <scope>NUCLEOTIDE SEQUENCE [LARGE SCALE GENOMIC DNA]</scope>
    <source>
        <strain evidence="7">CGMCC 1.13681</strain>
    </source>
</reference>
<dbReference type="InterPro" id="IPR001242">
    <property type="entry name" value="Condensation_dom"/>
</dbReference>
<dbReference type="InterPro" id="IPR042099">
    <property type="entry name" value="ANL_N_sf"/>
</dbReference>
<comment type="caution">
    <text evidence="6">The sequence shown here is derived from an EMBL/GenBank/DDBJ whole genome shotgun (WGS) entry which is preliminary data.</text>
</comment>
<evidence type="ECO:0000256" key="4">
    <source>
        <dbReference type="SAM" id="MobiDB-lite"/>
    </source>
</evidence>
<evidence type="ECO:0000256" key="3">
    <source>
        <dbReference type="ARBA" id="ARBA00022553"/>
    </source>
</evidence>
<dbReference type="InterPro" id="IPR020806">
    <property type="entry name" value="PKS_PP-bd"/>
</dbReference>
<dbReference type="CDD" id="cd19531">
    <property type="entry name" value="LCL_NRPS-like"/>
    <property type="match status" value="1"/>
</dbReference>
<dbReference type="SUPFAM" id="SSF56801">
    <property type="entry name" value="Acetyl-CoA synthetase-like"/>
    <property type="match status" value="1"/>
</dbReference>
<evidence type="ECO:0000259" key="5">
    <source>
        <dbReference type="PROSITE" id="PS50075"/>
    </source>
</evidence>
<dbReference type="SMART" id="SM00823">
    <property type="entry name" value="PKS_PP"/>
    <property type="match status" value="1"/>
</dbReference>
<dbReference type="Gene3D" id="3.30.559.30">
    <property type="entry name" value="Nonribosomal peptide synthetase, condensation domain"/>
    <property type="match status" value="1"/>
</dbReference>
<dbReference type="Gene3D" id="1.10.1200.10">
    <property type="entry name" value="ACP-like"/>
    <property type="match status" value="1"/>
</dbReference>
<dbReference type="SUPFAM" id="SSF47336">
    <property type="entry name" value="ACP-like"/>
    <property type="match status" value="1"/>
</dbReference>
<dbReference type="Pfam" id="PF00501">
    <property type="entry name" value="AMP-binding"/>
    <property type="match status" value="1"/>
</dbReference>
<accession>A0ABW2GG70</accession>
<dbReference type="InterPro" id="IPR000873">
    <property type="entry name" value="AMP-dep_synth/lig_dom"/>
</dbReference>
<keyword evidence="2" id="KW-0596">Phosphopantetheine</keyword>
<dbReference type="InterPro" id="IPR036736">
    <property type="entry name" value="ACP-like_sf"/>
</dbReference>
<name>A0ABW2GG70_9ACTN</name>
<dbReference type="PANTHER" id="PTHR45527:SF1">
    <property type="entry name" value="FATTY ACID SYNTHASE"/>
    <property type="match status" value="1"/>
</dbReference>
<organism evidence="6 7">
    <name type="scientific">Streptomyces polyrhachis</name>
    <dbReference type="NCBI Taxonomy" id="1282885"/>
    <lineage>
        <taxon>Bacteria</taxon>
        <taxon>Bacillati</taxon>
        <taxon>Actinomycetota</taxon>
        <taxon>Actinomycetes</taxon>
        <taxon>Kitasatosporales</taxon>
        <taxon>Streptomycetaceae</taxon>
        <taxon>Streptomyces</taxon>
    </lineage>
</organism>
<gene>
    <name evidence="6" type="ORF">ACFQLX_15825</name>
</gene>